<dbReference type="Proteomes" id="UP000545286">
    <property type="component" value="Unassembled WGS sequence"/>
</dbReference>
<proteinExistence type="predicted"/>
<sequence length="119" mass="12725">MLSSDDLSGIPQGTARVVLVYARSIAPGIDLLEGEAKAAAVEILLGAAREAVTAAPRRIANQGLGSARVGYREVASWFSAQERDGLRSLTGDTTSARKPVGSFPTARPLRHLWPEEDRR</sequence>
<name>A0A7W4YEX8_9MICO</name>
<dbReference type="RefSeq" id="WP_183623448.1">
    <property type="nucleotide sequence ID" value="NZ_JACHWJ010000001.1"/>
</dbReference>
<evidence type="ECO:0000313" key="2">
    <source>
        <dbReference type="EMBL" id="MBB2956973.1"/>
    </source>
</evidence>
<feature type="region of interest" description="Disordered" evidence="1">
    <location>
        <begin position="88"/>
        <end position="119"/>
    </location>
</feature>
<organism evidence="2 3">
    <name type="scientific">Pseudoclavibacter helvolus</name>
    <dbReference type="NCBI Taxonomy" id="255205"/>
    <lineage>
        <taxon>Bacteria</taxon>
        <taxon>Bacillati</taxon>
        <taxon>Actinomycetota</taxon>
        <taxon>Actinomycetes</taxon>
        <taxon>Micrococcales</taxon>
        <taxon>Microbacteriaceae</taxon>
        <taxon>Pseudoclavibacter</taxon>
    </lineage>
</organism>
<comment type="caution">
    <text evidence="2">The sequence shown here is derived from an EMBL/GenBank/DDBJ whole genome shotgun (WGS) entry which is preliminary data.</text>
</comment>
<reference evidence="2 3" key="1">
    <citation type="submission" date="2020-08" db="EMBL/GenBank/DDBJ databases">
        <title>Sequencing the genomes of 1000 actinobacteria strains.</title>
        <authorList>
            <person name="Klenk H.-P."/>
        </authorList>
    </citation>
    <scope>NUCLEOTIDE SEQUENCE [LARGE SCALE GENOMIC DNA]</scope>
    <source>
        <strain evidence="2 3">DSM 20419</strain>
    </source>
</reference>
<keyword evidence="3" id="KW-1185">Reference proteome</keyword>
<accession>A0A7W4YEX8</accession>
<protein>
    <submittedName>
        <fullName evidence="2">Uncharacterized protein</fullName>
    </submittedName>
</protein>
<evidence type="ECO:0000256" key="1">
    <source>
        <dbReference type="SAM" id="MobiDB-lite"/>
    </source>
</evidence>
<evidence type="ECO:0000313" key="3">
    <source>
        <dbReference type="Proteomes" id="UP000545286"/>
    </source>
</evidence>
<gene>
    <name evidence="2" type="ORF">FHX72_001085</name>
</gene>
<dbReference type="AlphaFoldDB" id="A0A7W4YEX8"/>
<dbReference type="EMBL" id="JACHWJ010000001">
    <property type="protein sequence ID" value="MBB2956973.1"/>
    <property type="molecule type" value="Genomic_DNA"/>
</dbReference>